<gene>
    <name evidence="1" type="ORF">SAMN04490355_106725</name>
</gene>
<dbReference type="EMBL" id="FOTS01000067">
    <property type="protein sequence ID" value="SFM29044.1"/>
    <property type="molecule type" value="Genomic_DNA"/>
</dbReference>
<dbReference type="RefSeq" id="WP_090943609.1">
    <property type="nucleotide sequence ID" value="NZ_FOTS01000067.1"/>
</dbReference>
<protein>
    <recommendedName>
        <fullName evidence="3">Cof subfamily of IIB subfamily of haloacid dehalogenase superfamily/HAD-superfamily hydrolase, subfamily IIB</fullName>
    </recommendedName>
</protein>
<proteinExistence type="predicted"/>
<dbReference type="PANTHER" id="PTHR10000">
    <property type="entry name" value="PHOSPHOSERINE PHOSPHATASE"/>
    <property type="match status" value="1"/>
</dbReference>
<dbReference type="NCBIfam" id="TIGR01484">
    <property type="entry name" value="HAD-SF-IIB"/>
    <property type="match status" value="1"/>
</dbReference>
<dbReference type="AlphaFoldDB" id="A0A1I4PMZ7"/>
<organism evidence="1 2">
    <name type="scientific">Pelosinus propionicus DSM 13327</name>
    <dbReference type="NCBI Taxonomy" id="1123291"/>
    <lineage>
        <taxon>Bacteria</taxon>
        <taxon>Bacillati</taxon>
        <taxon>Bacillota</taxon>
        <taxon>Negativicutes</taxon>
        <taxon>Selenomonadales</taxon>
        <taxon>Sporomusaceae</taxon>
        <taxon>Pelosinus</taxon>
    </lineage>
</organism>
<evidence type="ECO:0000313" key="2">
    <source>
        <dbReference type="Proteomes" id="UP000199520"/>
    </source>
</evidence>
<dbReference type="SFLD" id="SFLDG01140">
    <property type="entry name" value="C2.B:_Phosphomannomutase_and_P"/>
    <property type="match status" value="1"/>
</dbReference>
<evidence type="ECO:0000313" key="1">
    <source>
        <dbReference type="EMBL" id="SFM29044.1"/>
    </source>
</evidence>
<keyword evidence="2" id="KW-1185">Reference proteome</keyword>
<dbReference type="STRING" id="1123291.SAMN04490355_106725"/>
<dbReference type="SUPFAM" id="SSF56784">
    <property type="entry name" value="HAD-like"/>
    <property type="match status" value="1"/>
</dbReference>
<dbReference type="PANTHER" id="PTHR10000:SF55">
    <property type="entry name" value="5-AMINO-6-(5-PHOSPHO-D-RIBITYLAMINO)URACIL PHOSPHATASE YCSE"/>
    <property type="match status" value="1"/>
</dbReference>
<dbReference type="InterPro" id="IPR023214">
    <property type="entry name" value="HAD_sf"/>
</dbReference>
<dbReference type="OrthoDB" id="9781413at2"/>
<dbReference type="Gene3D" id="3.40.50.1000">
    <property type="entry name" value="HAD superfamily/HAD-like"/>
    <property type="match status" value="1"/>
</dbReference>
<dbReference type="Proteomes" id="UP000199520">
    <property type="component" value="Unassembled WGS sequence"/>
</dbReference>
<dbReference type="InterPro" id="IPR000150">
    <property type="entry name" value="Cof"/>
</dbReference>
<dbReference type="NCBIfam" id="TIGR00099">
    <property type="entry name" value="Cof-subfamily"/>
    <property type="match status" value="1"/>
</dbReference>
<sequence length="286" mass="32025">MIKLIASDMDGTLIFDQKISKENLEAIHAAQEKGIKFAIATGRAYDDVKPYLDQYGLTCECVVLNGGEYRDSAGRIVEGIYIDKSLVTEIISILSEGNLASEIYTNDGYYTANTEEEIFDSMIKRSKIFRPHITDPNEIYQNALHHPHFVNMKYITNIDEFLKSDVEIGKFISFADSADELKGSREKLNKLAGIVVSSSFTTNIEINDRYATKGRILAKAAARMGINKDEVAILGDGFNDYSMFVEFPNSFAMENAIPEIKEVAKYITASNVEHGVAKAIYRILER</sequence>
<dbReference type="GO" id="GO:0005829">
    <property type="term" value="C:cytosol"/>
    <property type="evidence" value="ECO:0007669"/>
    <property type="project" value="TreeGrafter"/>
</dbReference>
<dbReference type="GO" id="GO:0000287">
    <property type="term" value="F:magnesium ion binding"/>
    <property type="evidence" value="ECO:0007669"/>
    <property type="project" value="TreeGrafter"/>
</dbReference>
<dbReference type="Gene3D" id="3.30.1240.10">
    <property type="match status" value="1"/>
</dbReference>
<dbReference type="InterPro" id="IPR036412">
    <property type="entry name" value="HAD-like_sf"/>
</dbReference>
<evidence type="ECO:0008006" key="3">
    <source>
        <dbReference type="Google" id="ProtNLM"/>
    </source>
</evidence>
<dbReference type="Pfam" id="PF08282">
    <property type="entry name" value="Hydrolase_3"/>
    <property type="match status" value="1"/>
</dbReference>
<dbReference type="GO" id="GO:0016791">
    <property type="term" value="F:phosphatase activity"/>
    <property type="evidence" value="ECO:0007669"/>
    <property type="project" value="TreeGrafter"/>
</dbReference>
<dbReference type="InterPro" id="IPR006379">
    <property type="entry name" value="HAD-SF_hydro_IIB"/>
</dbReference>
<dbReference type="SFLD" id="SFLDS00003">
    <property type="entry name" value="Haloacid_Dehalogenase"/>
    <property type="match status" value="1"/>
</dbReference>
<name>A0A1I4PMZ7_9FIRM</name>
<dbReference type="CDD" id="cd07516">
    <property type="entry name" value="HAD_Pase"/>
    <property type="match status" value="1"/>
</dbReference>
<accession>A0A1I4PMZ7</accession>
<reference evidence="2" key="1">
    <citation type="submission" date="2016-10" db="EMBL/GenBank/DDBJ databases">
        <authorList>
            <person name="Varghese N."/>
            <person name="Submissions S."/>
        </authorList>
    </citation>
    <scope>NUCLEOTIDE SEQUENCE [LARGE SCALE GENOMIC DNA]</scope>
    <source>
        <strain evidence="2">DSM 13327</strain>
    </source>
</reference>